<comment type="similarity">
    <text evidence="2">Belongs to the class-I pyridoxal-phosphate-dependent aminotransferase family.</text>
</comment>
<evidence type="ECO:0000256" key="1">
    <source>
        <dbReference type="ARBA" id="ARBA00001933"/>
    </source>
</evidence>
<feature type="domain" description="Aminotransferase class I/classII large" evidence="7">
    <location>
        <begin position="100"/>
        <end position="483"/>
    </location>
</feature>
<dbReference type="SUPFAM" id="SSF53383">
    <property type="entry name" value="PLP-dependent transferases"/>
    <property type="match status" value="1"/>
</dbReference>
<dbReference type="InterPro" id="IPR015424">
    <property type="entry name" value="PyrdxlP-dep_Trfase"/>
</dbReference>
<evidence type="ECO:0000256" key="5">
    <source>
        <dbReference type="ARBA" id="ARBA00022898"/>
    </source>
</evidence>
<dbReference type="CDD" id="cd00609">
    <property type="entry name" value="AAT_like"/>
    <property type="match status" value="1"/>
</dbReference>
<keyword evidence="9" id="KW-1185">Reference proteome</keyword>
<dbReference type="GO" id="GO:0008483">
    <property type="term" value="F:transaminase activity"/>
    <property type="evidence" value="ECO:0007669"/>
    <property type="project" value="UniProtKB-KW"/>
</dbReference>
<dbReference type="GO" id="GO:1901605">
    <property type="term" value="P:alpha-amino acid metabolic process"/>
    <property type="evidence" value="ECO:0007669"/>
    <property type="project" value="TreeGrafter"/>
</dbReference>
<evidence type="ECO:0000259" key="7">
    <source>
        <dbReference type="Pfam" id="PF00155"/>
    </source>
</evidence>
<keyword evidence="4 8" id="KW-0808">Transferase</keyword>
<keyword evidence="5" id="KW-0663">Pyridoxal phosphate</keyword>
<evidence type="ECO:0000256" key="6">
    <source>
        <dbReference type="SAM" id="MobiDB-lite"/>
    </source>
</evidence>
<dbReference type="GeneID" id="63821035"/>
<evidence type="ECO:0000313" key="8">
    <source>
        <dbReference type="EMBL" id="KZT09706.1"/>
    </source>
</evidence>
<dbReference type="RefSeq" id="XP_040767446.1">
    <property type="nucleotide sequence ID" value="XM_040904005.1"/>
</dbReference>
<evidence type="ECO:0000256" key="4">
    <source>
        <dbReference type="ARBA" id="ARBA00022679"/>
    </source>
</evidence>
<dbReference type="InParanoid" id="A0A165G1K4"/>
<dbReference type="AlphaFoldDB" id="A0A165G1K4"/>
<feature type="region of interest" description="Disordered" evidence="6">
    <location>
        <begin position="74"/>
        <end position="93"/>
    </location>
</feature>
<sequence length="500" mass="56130">MSCSAEVDLSHHLSAEARARKPNPMKEIWKLTKRRENMISLANGDPHSSLYPISQIQFEVASVDPDCDPVSTWRTAGPSAPSQVLTSTREPSSSCTLPVRTALQYTTGAGLPDAQAAVTALTRMYHQPPTHPDTGNEVERVATLTLGNGDAVTKLFRVLGEPGDHFLADEFTFSSLAGACVPQGVRWVPLRIDDGGLIPEDLDRTMSEWDERRGRKPHVLYIVPCGQNPTGSTLTVERRKRIYKLAQKHDLIIVEDDPYYFLQYSTSDSSEPTLVPSFLSFDVDGRVMRVDSFSKILAPGMRLGWITSSPFFHRHLVILTDSSTQHPHAFGQMFITELLGPHGWTLDGFGRWLSSLRAEYQRRRDFFLELFEREVVRVAPGLATPGRPQAGMFVWTRINLERHPRYRVSGTSKRGVPRTNCKELMEELFERCLDGGLVVMPASVFALPCDPQVNHLEDPIEDRMNYFRLTFAGTEEAMQQGLEILGRTLKEFFADEPAKA</sequence>
<evidence type="ECO:0000256" key="3">
    <source>
        <dbReference type="ARBA" id="ARBA00022576"/>
    </source>
</evidence>
<reference evidence="8 9" key="1">
    <citation type="journal article" date="2016" name="Mol. Biol. Evol.">
        <title>Comparative Genomics of Early-Diverging Mushroom-Forming Fungi Provides Insights into the Origins of Lignocellulose Decay Capabilities.</title>
        <authorList>
            <person name="Nagy L.G."/>
            <person name="Riley R."/>
            <person name="Tritt A."/>
            <person name="Adam C."/>
            <person name="Daum C."/>
            <person name="Floudas D."/>
            <person name="Sun H."/>
            <person name="Yadav J.S."/>
            <person name="Pangilinan J."/>
            <person name="Larsson K.H."/>
            <person name="Matsuura K."/>
            <person name="Barry K."/>
            <person name="Labutti K."/>
            <person name="Kuo R."/>
            <person name="Ohm R.A."/>
            <person name="Bhattacharya S.S."/>
            <person name="Shirouzu T."/>
            <person name="Yoshinaga Y."/>
            <person name="Martin F.M."/>
            <person name="Grigoriev I.V."/>
            <person name="Hibbett D.S."/>
        </authorList>
    </citation>
    <scope>NUCLEOTIDE SEQUENCE [LARGE SCALE GENOMIC DNA]</scope>
    <source>
        <strain evidence="8 9">93-53</strain>
    </source>
</reference>
<organism evidence="8 9">
    <name type="scientific">Laetiporus sulphureus 93-53</name>
    <dbReference type="NCBI Taxonomy" id="1314785"/>
    <lineage>
        <taxon>Eukaryota</taxon>
        <taxon>Fungi</taxon>
        <taxon>Dikarya</taxon>
        <taxon>Basidiomycota</taxon>
        <taxon>Agaricomycotina</taxon>
        <taxon>Agaricomycetes</taxon>
        <taxon>Polyporales</taxon>
        <taxon>Laetiporus</taxon>
    </lineage>
</organism>
<dbReference type="Pfam" id="PF00155">
    <property type="entry name" value="Aminotran_1_2"/>
    <property type="match status" value="1"/>
</dbReference>
<protein>
    <submittedName>
        <fullName evidence="8">L-tyrosine:2-oxoglutarate aminotransferase</fullName>
    </submittedName>
</protein>
<dbReference type="GO" id="GO:0030170">
    <property type="term" value="F:pyridoxal phosphate binding"/>
    <property type="evidence" value="ECO:0007669"/>
    <property type="project" value="InterPro"/>
</dbReference>
<dbReference type="Proteomes" id="UP000076871">
    <property type="component" value="Unassembled WGS sequence"/>
</dbReference>
<feature type="compositionally biased region" description="Polar residues" evidence="6">
    <location>
        <begin position="80"/>
        <end position="93"/>
    </location>
</feature>
<accession>A0A165G1K4</accession>
<evidence type="ECO:0000313" key="9">
    <source>
        <dbReference type="Proteomes" id="UP000076871"/>
    </source>
</evidence>
<dbReference type="EMBL" id="KV427611">
    <property type="protein sequence ID" value="KZT09706.1"/>
    <property type="molecule type" value="Genomic_DNA"/>
</dbReference>
<dbReference type="InterPro" id="IPR050859">
    <property type="entry name" value="Class-I_PLP-dep_aminotransf"/>
</dbReference>
<dbReference type="PANTHER" id="PTHR42790">
    <property type="entry name" value="AMINOTRANSFERASE"/>
    <property type="match status" value="1"/>
</dbReference>
<proteinExistence type="inferred from homology"/>
<gene>
    <name evidence="8" type="ORF">LAESUDRAFT_646744</name>
</gene>
<comment type="cofactor">
    <cofactor evidence="1">
        <name>pyridoxal 5'-phosphate</name>
        <dbReference type="ChEBI" id="CHEBI:597326"/>
    </cofactor>
</comment>
<dbReference type="InterPro" id="IPR015421">
    <property type="entry name" value="PyrdxlP-dep_Trfase_major"/>
</dbReference>
<dbReference type="InterPro" id="IPR004839">
    <property type="entry name" value="Aminotransferase_I/II_large"/>
</dbReference>
<name>A0A165G1K4_9APHY</name>
<dbReference type="STRING" id="1314785.A0A165G1K4"/>
<evidence type="ECO:0000256" key="2">
    <source>
        <dbReference type="ARBA" id="ARBA00007441"/>
    </source>
</evidence>
<keyword evidence="3 8" id="KW-0032">Aminotransferase</keyword>
<dbReference type="PANTHER" id="PTHR42790:SF19">
    <property type="entry name" value="KYNURENINE_ALPHA-AMINOADIPATE AMINOTRANSFERASE, MITOCHONDRIAL"/>
    <property type="match status" value="1"/>
</dbReference>
<dbReference type="Gene3D" id="3.40.640.10">
    <property type="entry name" value="Type I PLP-dependent aspartate aminotransferase-like (Major domain)"/>
    <property type="match status" value="1"/>
</dbReference>
<dbReference type="OrthoDB" id="691673at2759"/>